<keyword evidence="2" id="KW-1185">Reference proteome</keyword>
<dbReference type="Pfam" id="PF11951">
    <property type="entry name" value="Fungal_trans_2"/>
    <property type="match status" value="1"/>
</dbReference>
<dbReference type="InterPro" id="IPR053157">
    <property type="entry name" value="Sterol_Uptake_Regulator"/>
</dbReference>
<reference evidence="1" key="1">
    <citation type="journal article" date="2020" name="Stud. Mycol.">
        <title>101 Dothideomycetes genomes: a test case for predicting lifestyles and emergence of pathogens.</title>
        <authorList>
            <person name="Haridas S."/>
            <person name="Albert R."/>
            <person name="Binder M."/>
            <person name="Bloem J."/>
            <person name="Labutti K."/>
            <person name="Salamov A."/>
            <person name="Andreopoulos B."/>
            <person name="Baker S."/>
            <person name="Barry K."/>
            <person name="Bills G."/>
            <person name="Bluhm B."/>
            <person name="Cannon C."/>
            <person name="Castanera R."/>
            <person name="Culley D."/>
            <person name="Daum C."/>
            <person name="Ezra D."/>
            <person name="Gonzalez J."/>
            <person name="Henrissat B."/>
            <person name="Kuo A."/>
            <person name="Liang C."/>
            <person name="Lipzen A."/>
            <person name="Lutzoni F."/>
            <person name="Magnuson J."/>
            <person name="Mondo S."/>
            <person name="Nolan M."/>
            <person name="Ohm R."/>
            <person name="Pangilinan J."/>
            <person name="Park H.-J."/>
            <person name="Ramirez L."/>
            <person name="Alfaro M."/>
            <person name="Sun H."/>
            <person name="Tritt A."/>
            <person name="Yoshinaga Y."/>
            <person name="Zwiers L.-H."/>
            <person name="Turgeon B."/>
            <person name="Goodwin S."/>
            <person name="Spatafora J."/>
            <person name="Crous P."/>
            <person name="Grigoriev I."/>
        </authorList>
    </citation>
    <scope>NUCLEOTIDE SEQUENCE</scope>
    <source>
        <strain evidence="1">CBS 675.92</strain>
    </source>
</reference>
<gene>
    <name evidence="1" type="ORF">CC80DRAFT_485591</name>
</gene>
<dbReference type="EMBL" id="ML977048">
    <property type="protein sequence ID" value="KAF1948814.1"/>
    <property type="molecule type" value="Genomic_DNA"/>
</dbReference>
<dbReference type="PANTHER" id="PTHR47784:SF5">
    <property type="entry name" value="STEROL UPTAKE CONTROL PROTEIN 2"/>
    <property type="match status" value="1"/>
</dbReference>
<organism evidence="1 2">
    <name type="scientific">Byssothecium circinans</name>
    <dbReference type="NCBI Taxonomy" id="147558"/>
    <lineage>
        <taxon>Eukaryota</taxon>
        <taxon>Fungi</taxon>
        <taxon>Dikarya</taxon>
        <taxon>Ascomycota</taxon>
        <taxon>Pezizomycotina</taxon>
        <taxon>Dothideomycetes</taxon>
        <taxon>Pleosporomycetidae</taxon>
        <taxon>Pleosporales</taxon>
        <taxon>Massarineae</taxon>
        <taxon>Massarinaceae</taxon>
        <taxon>Byssothecium</taxon>
    </lineage>
</organism>
<dbReference type="AlphaFoldDB" id="A0A6A5T9J9"/>
<sequence>MAEYDGGFDAQDIHLMMQFTSTTSIDLLGDPKLWAQDAMQLAFQNNYLMHAILALAARHLQEAPQMHENHPLYDYKVLEAHHLRKALSGFSHTFNNNIHANQDAVLATSFLLLFHVSSVLNINPPPKQPCEDASFTFLRGIQSIVADGSHIAHSGRYKSLLAPPVLSPVIFPRTEACTWPDTLFIQLINDLPPASSYIQNKEVYIERFESLTLYLSTLTVQGLRAEALEELLLSFLKWQALCPPVFVDLVKAHDSVALVILAYYYAAVGLILSQVNNKWWWFQKKPRHMVQIIGEHIGPAWDAWLDWPRAAVQRYGTNV</sequence>
<protein>
    <recommendedName>
        <fullName evidence="3">C6 zinc finger domain-containing protein</fullName>
    </recommendedName>
</protein>
<dbReference type="OrthoDB" id="4937900at2759"/>
<dbReference type="PANTHER" id="PTHR47784">
    <property type="entry name" value="STEROL UPTAKE CONTROL PROTEIN 2"/>
    <property type="match status" value="1"/>
</dbReference>
<name>A0A6A5T9J9_9PLEO</name>
<evidence type="ECO:0000313" key="2">
    <source>
        <dbReference type="Proteomes" id="UP000800035"/>
    </source>
</evidence>
<accession>A0A6A5T9J9</accession>
<proteinExistence type="predicted"/>
<dbReference type="GO" id="GO:0001228">
    <property type="term" value="F:DNA-binding transcription activator activity, RNA polymerase II-specific"/>
    <property type="evidence" value="ECO:0007669"/>
    <property type="project" value="TreeGrafter"/>
</dbReference>
<evidence type="ECO:0000313" key="1">
    <source>
        <dbReference type="EMBL" id="KAF1948814.1"/>
    </source>
</evidence>
<evidence type="ECO:0008006" key="3">
    <source>
        <dbReference type="Google" id="ProtNLM"/>
    </source>
</evidence>
<dbReference type="InterPro" id="IPR021858">
    <property type="entry name" value="Fun_TF"/>
</dbReference>
<dbReference type="Proteomes" id="UP000800035">
    <property type="component" value="Unassembled WGS sequence"/>
</dbReference>